<dbReference type="Proteomes" id="UP000237381">
    <property type="component" value="Unassembled WGS sequence"/>
</dbReference>
<gene>
    <name evidence="2" type="ORF">B0G62_11891</name>
</gene>
<organism evidence="2 3">
    <name type="scientific">Paraburkholderia eburnea</name>
    <dbReference type="NCBI Taxonomy" id="1189126"/>
    <lineage>
        <taxon>Bacteria</taxon>
        <taxon>Pseudomonadati</taxon>
        <taxon>Pseudomonadota</taxon>
        <taxon>Betaproteobacteria</taxon>
        <taxon>Burkholderiales</taxon>
        <taxon>Burkholderiaceae</taxon>
        <taxon>Paraburkholderia</taxon>
    </lineage>
</organism>
<name>A0A2S4LYG0_9BURK</name>
<evidence type="ECO:0000313" key="3">
    <source>
        <dbReference type="Proteomes" id="UP000237381"/>
    </source>
</evidence>
<protein>
    <recommendedName>
        <fullName evidence="4">Lipoprotein</fullName>
    </recommendedName>
</protein>
<keyword evidence="3" id="KW-1185">Reference proteome</keyword>
<keyword evidence="1" id="KW-0732">Signal</keyword>
<evidence type="ECO:0000313" key="2">
    <source>
        <dbReference type="EMBL" id="POR47500.1"/>
    </source>
</evidence>
<accession>A0A2S4LYG0</accession>
<comment type="caution">
    <text evidence="2">The sequence shown here is derived from an EMBL/GenBank/DDBJ whole genome shotgun (WGS) entry which is preliminary data.</text>
</comment>
<dbReference type="RefSeq" id="WP_103706848.1">
    <property type="nucleotide sequence ID" value="NZ_PQGA01000018.1"/>
</dbReference>
<dbReference type="EMBL" id="PQGA01000018">
    <property type="protein sequence ID" value="POR47500.1"/>
    <property type="molecule type" value="Genomic_DNA"/>
</dbReference>
<dbReference type="OrthoDB" id="9095676at2"/>
<proteinExistence type="predicted"/>
<feature type="signal peptide" evidence="1">
    <location>
        <begin position="1"/>
        <end position="22"/>
    </location>
</feature>
<reference evidence="2 3" key="1">
    <citation type="submission" date="2018-01" db="EMBL/GenBank/DDBJ databases">
        <title>Genomic Encyclopedia of Type Strains, Phase III (KMG-III): the genomes of soil and plant-associated and newly described type strains.</title>
        <authorList>
            <person name="Whitman W."/>
        </authorList>
    </citation>
    <scope>NUCLEOTIDE SEQUENCE [LARGE SCALE GENOMIC DNA]</scope>
    <source>
        <strain evidence="2 3">JCM 18070</strain>
    </source>
</reference>
<sequence length="133" mass="14293">MKTLFASALAALVVAASPLAQAQSASDAAASQQECSIGRVSGVAGAAASMREYLALPERDRYRYFSDHQIDCQVGDDGRATRCVGLVNLRKDKVSVYDDSDPVTTTVVARVELEHGTYPVIIVVRKQDITCDE</sequence>
<evidence type="ECO:0000256" key="1">
    <source>
        <dbReference type="SAM" id="SignalP"/>
    </source>
</evidence>
<evidence type="ECO:0008006" key="4">
    <source>
        <dbReference type="Google" id="ProtNLM"/>
    </source>
</evidence>
<dbReference type="AlphaFoldDB" id="A0A2S4LYG0"/>
<feature type="chain" id="PRO_5015521481" description="Lipoprotein" evidence="1">
    <location>
        <begin position="23"/>
        <end position="133"/>
    </location>
</feature>